<evidence type="ECO:0000256" key="2">
    <source>
        <dbReference type="SAM" id="Phobius"/>
    </source>
</evidence>
<accession>A0A919E1V4</accession>
<feature type="transmembrane region" description="Helical" evidence="2">
    <location>
        <begin position="12"/>
        <end position="34"/>
    </location>
</feature>
<keyword evidence="2" id="KW-0812">Transmembrane</keyword>
<keyword evidence="2" id="KW-0472">Membrane</keyword>
<comment type="caution">
    <text evidence="3">The sequence shown here is derived from an EMBL/GenBank/DDBJ whole genome shotgun (WGS) entry which is preliminary data.</text>
</comment>
<feature type="transmembrane region" description="Helical" evidence="2">
    <location>
        <begin position="40"/>
        <end position="64"/>
    </location>
</feature>
<evidence type="ECO:0000256" key="1">
    <source>
        <dbReference type="SAM" id="MobiDB-lite"/>
    </source>
</evidence>
<dbReference type="EMBL" id="BNBI01000008">
    <property type="protein sequence ID" value="GHF11212.1"/>
    <property type="molecule type" value="Genomic_DNA"/>
</dbReference>
<keyword evidence="2" id="KW-1133">Transmembrane helix</keyword>
<organism evidence="3 4">
    <name type="scientific">Streptomyces fumanus</name>
    <dbReference type="NCBI Taxonomy" id="67302"/>
    <lineage>
        <taxon>Bacteria</taxon>
        <taxon>Bacillati</taxon>
        <taxon>Actinomycetota</taxon>
        <taxon>Actinomycetes</taxon>
        <taxon>Kitasatosporales</taxon>
        <taxon>Streptomycetaceae</taxon>
        <taxon>Streptomyces</taxon>
    </lineage>
</organism>
<reference evidence="3" key="2">
    <citation type="submission" date="2020-09" db="EMBL/GenBank/DDBJ databases">
        <authorList>
            <person name="Sun Q."/>
            <person name="Ohkuma M."/>
        </authorList>
    </citation>
    <scope>NUCLEOTIDE SEQUENCE</scope>
    <source>
        <strain evidence="3">JCM 4477</strain>
    </source>
</reference>
<sequence>MVDGVREFLRSRSVWVAAGNAGTLLGALAGLVSYWSRPLSFAGCAVVALVCLAGQAVAVIPVAWPGRAPSDLHQNLTVATVCGSWIFGVLPGAGLLALFDVDVDSPPWAALYFSGTVLMVACVAGLITATAVSDRTGTPPLDAPGPPGVLDEGAGGSDGSDGSGGSDGD</sequence>
<name>A0A919E1V4_9ACTN</name>
<feature type="transmembrane region" description="Helical" evidence="2">
    <location>
        <begin position="76"/>
        <end position="99"/>
    </location>
</feature>
<dbReference type="AlphaFoldDB" id="A0A919E1V4"/>
<protein>
    <submittedName>
        <fullName evidence="3">Uncharacterized protein</fullName>
    </submittedName>
</protein>
<evidence type="ECO:0000313" key="4">
    <source>
        <dbReference type="Proteomes" id="UP000630718"/>
    </source>
</evidence>
<feature type="region of interest" description="Disordered" evidence="1">
    <location>
        <begin position="135"/>
        <end position="169"/>
    </location>
</feature>
<dbReference type="RefSeq" id="WP_190205736.1">
    <property type="nucleotide sequence ID" value="NZ_BNBI01000008.1"/>
</dbReference>
<evidence type="ECO:0000313" key="3">
    <source>
        <dbReference type="EMBL" id="GHF11212.1"/>
    </source>
</evidence>
<proteinExistence type="predicted"/>
<keyword evidence="4" id="KW-1185">Reference proteome</keyword>
<reference evidence="3" key="1">
    <citation type="journal article" date="2014" name="Int. J. Syst. Evol. Microbiol.">
        <title>Complete genome sequence of Corynebacterium casei LMG S-19264T (=DSM 44701T), isolated from a smear-ripened cheese.</title>
        <authorList>
            <consortium name="US DOE Joint Genome Institute (JGI-PGF)"/>
            <person name="Walter F."/>
            <person name="Albersmeier A."/>
            <person name="Kalinowski J."/>
            <person name="Ruckert C."/>
        </authorList>
    </citation>
    <scope>NUCLEOTIDE SEQUENCE</scope>
    <source>
        <strain evidence="3">JCM 4477</strain>
    </source>
</reference>
<gene>
    <name evidence="3" type="ORF">GCM10018772_40340</name>
</gene>
<feature type="transmembrane region" description="Helical" evidence="2">
    <location>
        <begin position="111"/>
        <end position="132"/>
    </location>
</feature>
<feature type="compositionally biased region" description="Gly residues" evidence="1">
    <location>
        <begin position="153"/>
        <end position="169"/>
    </location>
</feature>
<dbReference type="Proteomes" id="UP000630718">
    <property type="component" value="Unassembled WGS sequence"/>
</dbReference>